<reference evidence="1 2" key="1">
    <citation type="submission" date="2023-03" db="EMBL/GenBank/DDBJ databases">
        <title>Genome insight into feeding habits of ladybird beetles.</title>
        <authorList>
            <person name="Li H.-S."/>
            <person name="Huang Y.-H."/>
            <person name="Pang H."/>
        </authorList>
    </citation>
    <scope>NUCLEOTIDE SEQUENCE [LARGE SCALE GENOMIC DNA]</scope>
    <source>
        <strain evidence="1">SYSU_2023b</strain>
        <tissue evidence="1">Whole body</tissue>
    </source>
</reference>
<protein>
    <submittedName>
        <fullName evidence="1">Uncharacterized protein</fullName>
    </submittedName>
</protein>
<gene>
    <name evidence="1" type="ORF">WA026_023649</name>
</gene>
<sequence length="105" mass="12116">MTWKIIDEEVGRKKWGARGDLPSAENRNKFFTTVAGSIIENIPETRNVSSRYLKIKGNNHFRFRYNRQAASEINSFSEASSLVLPILPTRYMFGKVCMPEEMEIV</sequence>
<dbReference type="AlphaFoldDB" id="A0AAW1VJR8"/>
<organism evidence="1 2">
    <name type="scientific">Henosepilachna vigintioctopunctata</name>
    <dbReference type="NCBI Taxonomy" id="420089"/>
    <lineage>
        <taxon>Eukaryota</taxon>
        <taxon>Metazoa</taxon>
        <taxon>Ecdysozoa</taxon>
        <taxon>Arthropoda</taxon>
        <taxon>Hexapoda</taxon>
        <taxon>Insecta</taxon>
        <taxon>Pterygota</taxon>
        <taxon>Neoptera</taxon>
        <taxon>Endopterygota</taxon>
        <taxon>Coleoptera</taxon>
        <taxon>Polyphaga</taxon>
        <taxon>Cucujiformia</taxon>
        <taxon>Coccinelloidea</taxon>
        <taxon>Coccinellidae</taxon>
        <taxon>Epilachninae</taxon>
        <taxon>Epilachnini</taxon>
        <taxon>Henosepilachna</taxon>
    </lineage>
</organism>
<dbReference type="Proteomes" id="UP001431783">
    <property type="component" value="Unassembled WGS sequence"/>
</dbReference>
<proteinExistence type="predicted"/>
<accession>A0AAW1VJR8</accession>
<dbReference type="EMBL" id="JARQZJ010000147">
    <property type="protein sequence ID" value="KAK9893084.1"/>
    <property type="molecule type" value="Genomic_DNA"/>
</dbReference>
<comment type="caution">
    <text evidence="1">The sequence shown here is derived from an EMBL/GenBank/DDBJ whole genome shotgun (WGS) entry which is preliminary data.</text>
</comment>
<keyword evidence="2" id="KW-1185">Reference proteome</keyword>
<evidence type="ECO:0000313" key="1">
    <source>
        <dbReference type="EMBL" id="KAK9893084.1"/>
    </source>
</evidence>
<name>A0AAW1VJR8_9CUCU</name>
<evidence type="ECO:0000313" key="2">
    <source>
        <dbReference type="Proteomes" id="UP001431783"/>
    </source>
</evidence>